<keyword evidence="3" id="KW-1185">Reference proteome</keyword>
<accession>D2UZI3</accession>
<name>D2UZI3_NAEGR</name>
<dbReference type="VEuPathDB" id="AmoebaDB:NAEGRDRAFT_61947"/>
<dbReference type="InParanoid" id="D2UZI3"/>
<gene>
    <name evidence="2" type="ORF">NAEGRDRAFT_61947</name>
</gene>
<organism evidence="3">
    <name type="scientific">Naegleria gruberi</name>
    <name type="common">Amoeba</name>
    <dbReference type="NCBI Taxonomy" id="5762"/>
    <lineage>
        <taxon>Eukaryota</taxon>
        <taxon>Discoba</taxon>
        <taxon>Heterolobosea</taxon>
        <taxon>Tetramitia</taxon>
        <taxon>Eutetramitia</taxon>
        <taxon>Vahlkampfiidae</taxon>
        <taxon>Naegleria</taxon>
    </lineage>
</organism>
<feature type="region of interest" description="Disordered" evidence="1">
    <location>
        <begin position="252"/>
        <end position="291"/>
    </location>
</feature>
<dbReference type="GeneID" id="8863438"/>
<reference evidence="2 3" key="1">
    <citation type="journal article" date="2010" name="Cell">
        <title>The genome of Naegleria gruberi illuminates early eukaryotic versatility.</title>
        <authorList>
            <person name="Fritz-Laylin L.K."/>
            <person name="Prochnik S.E."/>
            <person name="Ginger M.L."/>
            <person name="Dacks J.B."/>
            <person name="Carpenter M.L."/>
            <person name="Field M.C."/>
            <person name="Kuo A."/>
            <person name="Paredez A."/>
            <person name="Chapman J."/>
            <person name="Pham J."/>
            <person name="Shu S."/>
            <person name="Neupane R."/>
            <person name="Cipriano M."/>
            <person name="Mancuso J."/>
            <person name="Tu H."/>
            <person name="Salamov A."/>
            <person name="Lindquist E."/>
            <person name="Shapiro H."/>
            <person name="Lucas S."/>
            <person name="Grigoriev I.V."/>
            <person name="Cande W.Z."/>
            <person name="Fulton C."/>
            <person name="Rokhsar D.S."/>
            <person name="Dawson S.C."/>
        </authorList>
    </citation>
    <scope>NUCLEOTIDE SEQUENCE [LARGE SCALE GENOMIC DNA]</scope>
    <source>
        <strain evidence="2 3">NEG-M</strain>
    </source>
</reference>
<evidence type="ECO:0000313" key="2">
    <source>
        <dbReference type="EMBL" id="EFC50157.1"/>
    </source>
</evidence>
<evidence type="ECO:0000313" key="3">
    <source>
        <dbReference type="Proteomes" id="UP000006671"/>
    </source>
</evidence>
<dbReference type="RefSeq" id="XP_002682901.1">
    <property type="nucleotide sequence ID" value="XM_002682855.1"/>
</dbReference>
<feature type="compositionally biased region" description="Polar residues" evidence="1">
    <location>
        <begin position="329"/>
        <end position="338"/>
    </location>
</feature>
<proteinExistence type="predicted"/>
<dbReference type="AlphaFoldDB" id="D2UZI3"/>
<evidence type="ECO:0000256" key="1">
    <source>
        <dbReference type="SAM" id="MobiDB-lite"/>
    </source>
</evidence>
<protein>
    <submittedName>
        <fullName evidence="2">Predicted protein</fullName>
    </submittedName>
</protein>
<feature type="region of interest" description="Disordered" evidence="1">
    <location>
        <begin position="311"/>
        <end position="338"/>
    </location>
</feature>
<dbReference type="KEGG" id="ngr:NAEGRDRAFT_61947"/>
<dbReference type="Proteomes" id="UP000006671">
    <property type="component" value="Unassembled WGS sequence"/>
</dbReference>
<dbReference type="EMBL" id="GG738846">
    <property type="protein sequence ID" value="EFC50157.1"/>
    <property type="molecule type" value="Genomic_DNA"/>
</dbReference>
<feature type="compositionally biased region" description="Polar residues" evidence="1">
    <location>
        <begin position="260"/>
        <end position="279"/>
    </location>
</feature>
<feature type="compositionally biased region" description="Low complexity" evidence="1">
    <location>
        <begin position="313"/>
        <end position="324"/>
    </location>
</feature>
<sequence length="360" mass="41209">MDASKQRGRKIPSIEVKKTIAEEEFKKKDLKNNIEEIFAKKKDAFAIEMKMKRLIRKKEKKRQKSTVTASVKLRKSVSSPLKPKTYHYLNEILQDFNYFRVKPLPIEKKLALVDVQPHEVAALSTPGELDSLLKMAELSYSKIHTQLSQIPDDDQVVRDKRTTFTLLADQLESIKDLTAKTREYYKIASERIPDYMYEFLPDKELDEFAEETKRNSMVVNKEGKGYSYPHPIDNFNKKKAAGVVGYYKSVLPKNEKRGTRPSSAPPTRQNQSSVKNTPKNKVIPNKKDIPKKKQLRIQVDQKDFQTIVEEELGSSPSSSIASAGENRRTTMMKSTPGTASKYFNLADSADEGQIDLHPMY</sequence>